<sequence length="1618" mass="172895">MKSGSSITLTKAWWKKEAPDGLKKSAAAFEKALDDYAKAEAGLRKEKPEAAIKAMESALAALAAAGKAVATEAKALEKSEKDKKRKADLSNTVAVMGKPLAREIDAARKKLEPLEEVVAAGDFGDAAAHAAFLRKWAPRIKRGQVSFALGLPSNLPEEMRFNFHMTKDPRGLANVLKKAAGAKKFTFGRAGTLELAGEMDDDEGVGTRTLCLHVEGRRIPSLAKRVRLMLKKLGVTQFSKVKILAGGEEIDGADEDTPEDEQLDGLDLDAPDDEGDAAGATPGTPAPGPGDGGDPPPAAAPAGSDPAQPAVSLQDWTAGLLDEYRALNAELARRKDAFAPERLAELKALGRSIGAAIKGGERPVAETGLAELRAALGMAPPQDGRDQLAGAPDADRIAGGAGDDEIAGQDPKAEARAKIAAFYDEEVKQFLGRADDPQLARMLAGFRYKLGRVLETQGTDALDKLIERLRTAIGGQGGADLVRTLMASELGGKLEDIVDLDAQQNKGADLLAEGLPERGADAARLEYWIQSQAMAEESGFLDTDIGKNEVGGTRLAAALRGESYLGRLSDDEKHYLVQRAMRVWVYSPHAGEDGAAENMAELSAAFRDDREMSRWLSESYVEAAGSIFQTQQELRGGSGAFRSTEARNLHTELYHQAAIVSPEHFMQAVIPLMGGAKAGQFLTGGLRKEITSLSSDYDRRNPFHPGITRDQQAALVDVALKDDVVNRETLPFLREVFAATTAEHVDTDRRRQIWAEALAHMIPEAEGQSIDRDALKRRIGAALAEEGGRELLFGEEIAPALRTWALTQMAPPPGGKGWSAADIADGWESEKVAAAFGEKAIAEARATRPLTFDPVKDKAAMHNAIGQLLGIPPNNLPGPDEDPAARAERLAAGFEHAYYSDTAEGPIQFIQGHIKTLGGSPTITPIPVIWTSNEKGAAVFKVLRIESDNGGVIFVGHRGRTRYTDAKHWKDDNELPPGKLTYPTGLELGGALVTSASPSNGKWVWDALDVAAMVAGTVAGIVILVGSGGTAAPLVVGVAAAYSAGRGGAKLADRAGKGYDISDVTDPTTRGLLLETATSVLSVTAIGGGMRAARLLQQGSKMSRFGSNLVACLTVSGSIVDAASMADQIAQLSVNWDKMTDEQKTMALLQLGFTAGMTGASAKAGGGRFTDGFSFTRTRNQLEHGSPFNLVTVANDPELPPGRMRVAFDPPEKPGGPVRNIRIEQNGTVPREILDLHAQVANQVEAAGGLKARLKALLGSDEAPPIGSTGWEVKLEIQKLGSEIDLNLRLLNSGTLDADGAARVRLRIEELNNAILLERGRLETLASGPGRGWIGTASKGAGDAEARGWPHEAAPADPAQFDPKRHVPRGHCWVADAEGGPPHLRHYDRRHPKMRFDGSGMVPDGPQKVTLGGAGAAAQVDGRPAKIGDPPNIRAHPDEEFTFTLPDGREIKLPKNQLQVGDEMRTLTGPVKDVVDVQVHPDGRVTYVREVETTVGDTTEIRRFELEYDETGFPILDSKADIFLEPAMLRQNDTDHFKRCNAMLAEALDKDPGLQARMGLTDAQVAYIRTDTSGGSPPGLTWHHHQDVGKMQLVDREIHDAFKHYGGMRTWAGGRSKD</sequence>
<evidence type="ECO:0000256" key="1">
    <source>
        <dbReference type="SAM" id="MobiDB-lite"/>
    </source>
</evidence>
<feature type="compositionally biased region" description="Pro residues" evidence="1">
    <location>
        <begin position="284"/>
        <end position="299"/>
    </location>
</feature>
<proteinExistence type="predicted"/>
<evidence type="ECO:0000313" key="4">
    <source>
        <dbReference type="Proteomes" id="UP001239909"/>
    </source>
</evidence>
<gene>
    <name evidence="3" type="ORF">LNKW23_47640</name>
</gene>
<evidence type="ECO:0000259" key="2">
    <source>
        <dbReference type="Pfam" id="PF16013"/>
    </source>
</evidence>
<comment type="caution">
    <text evidence="3">The sequence shown here is derived from an EMBL/GenBank/DDBJ whole genome shotgun (WGS) entry which is preliminary data.</text>
</comment>
<dbReference type="Pfam" id="PF16013">
    <property type="entry name" value="DUF4781"/>
    <property type="match status" value="1"/>
</dbReference>
<keyword evidence="4" id="KW-1185">Reference proteome</keyword>
<feature type="domain" description="DUF4781" evidence="2">
    <location>
        <begin position="946"/>
        <end position="1151"/>
    </location>
</feature>
<feature type="region of interest" description="Disordered" evidence="1">
    <location>
        <begin position="1338"/>
        <end position="1363"/>
    </location>
</feature>
<dbReference type="InterPro" id="IPR031962">
    <property type="entry name" value="DUF4781"/>
</dbReference>
<feature type="compositionally biased region" description="Acidic residues" evidence="1">
    <location>
        <begin position="249"/>
        <end position="276"/>
    </location>
</feature>
<organism evidence="3 4">
    <name type="scientific">Paralimibaculum aggregatum</name>
    <dbReference type="NCBI Taxonomy" id="3036245"/>
    <lineage>
        <taxon>Bacteria</taxon>
        <taxon>Pseudomonadati</taxon>
        <taxon>Pseudomonadota</taxon>
        <taxon>Alphaproteobacteria</taxon>
        <taxon>Rhodobacterales</taxon>
        <taxon>Paracoccaceae</taxon>
        <taxon>Paralimibaculum</taxon>
    </lineage>
</organism>
<name>A0ABQ6LTY2_9RHOB</name>
<feature type="region of interest" description="Disordered" evidence="1">
    <location>
        <begin position="379"/>
        <end position="410"/>
    </location>
</feature>
<evidence type="ECO:0000313" key="3">
    <source>
        <dbReference type="EMBL" id="GMG85541.1"/>
    </source>
</evidence>
<feature type="region of interest" description="Disordered" evidence="1">
    <location>
        <begin position="249"/>
        <end position="310"/>
    </location>
</feature>
<feature type="compositionally biased region" description="Low complexity" evidence="1">
    <location>
        <begin position="300"/>
        <end position="310"/>
    </location>
</feature>
<dbReference type="Pfam" id="PF12639">
    <property type="entry name" value="Colicin-DNase"/>
    <property type="match status" value="1"/>
</dbReference>
<reference evidence="3 4" key="1">
    <citation type="submission" date="2023-04" db="EMBL/GenBank/DDBJ databases">
        <title>Marinoamorphus aggregata gen. nov., sp. Nov., isolate from tissue of brittle star Ophioplocus japonicus.</title>
        <authorList>
            <person name="Kawano K."/>
            <person name="Sawayama S."/>
            <person name="Nakagawa S."/>
        </authorList>
    </citation>
    <scope>NUCLEOTIDE SEQUENCE [LARGE SCALE GENOMIC DNA]</scope>
    <source>
        <strain evidence="3 4">NKW23</strain>
    </source>
</reference>
<protein>
    <recommendedName>
        <fullName evidence="2">DUF4781 domain-containing protein</fullName>
    </recommendedName>
</protein>
<dbReference type="EMBL" id="BSYI01000074">
    <property type="protein sequence ID" value="GMG85541.1"/>
    <property type="molecule type" value="Genomic_DNA"/>
</dbReference>
<dbReference type="PANTHER" id="PTHR21115">
    <property type="entry name" value="GH06117P-RELATED"/>
    <property type="match status" value="1"/>
</dbReference>
<dbReference type="Proteomes" id="UP001239909">
    <property type="component" value="Unassembled WGS sequence"/>
</dbReference>
<dbReference type="PANTHER" id="PTHR21115:SF0">
    <property type="entry name" value="GH06117P-RELATED"/>
    <property type="match status" value="1"/>
</dbReference>
<accession>A0ABQ6LTY2</accession>
<dbReference type="RefSeq" id="WP_285674928.1">
    <property type="nucleotide sequence ID" value="NZ_BSYI01000074.1"/>
</dbReference>